<protein>
    <recommendedName>
        <fullName evidence="2">GYF domain-containing protein</fullName>
    </recommendedName>
</protein>
<feature type="compositionally biased region" description="Polar residues" evidence="1">
    <location>
        <begin position="1512"/>
        <end position="1527"/>
    </location>
</feature>
<keyword evidence="4" id="KW-1185">Reference proteome</keyword>
<evidence type="ECO:0000313" key="3">
    <source>
        <dbReference type="EMBL" id="KAK1318864.1"/>
    </source>
</evidence>
<feature type="region of interest" description="Disordered" evidence="1">
    <location>
        <begin position="1512"/>
        <end position="1635"/>
    </location>
</feature>
<proteinExistence type="predicted"/>
<feature type="region of interest" description="Disordered" evidence="1">
    <location>
        <begin position="73"/>
        <end position="314"/>
    </location>
</feature>
<feature type="compositionally biased region" description="Polar residues" evidence="1">
    <location>
        <begin position="305"/>
        <end position="314"/>
    </location>
</feature>
<dbReference type="PANTHER" id="PTHR46992">
    <property type="entry name" value="GYF DOMAIN-CONTAINING PROTEIN"/>
    <property type="match status" value="1"/>
</dbReference>
<evidence type="ECO:0000259" key="2">
    <source>
        <dbReference type="PROSITE" id="PS50829"/>
    </source>
</evidence>
<comment type="caution">
    <text evidence="3">The sequence shown here is derived from an EMBL/GenBank/DDBJ whole genome shotgun (WGS) entry which is preliminary data.</text>
</comment>
<name>A0AAV9F0Q8_ACOCL</name>
<feature type="domain" description="GYF" evidence="2">
    <location>
        <begin position="555"/>
        <end position="606"/>
    </location>
</feature>
<dbReference type="Pfam" id="PF02213">
    <property type="entry name" value="GYF"/>
    <property type="match status" value="1"/>
</dbReference>
<dbReference type="PANTHER" id="PTHR46992:SF1">
    <property type="entry name" value="GYF DOMAIN-CONTAINING PROTEIN"/>
    <property type="match status" value="1"/>
</dbReference>
<feature type="region of interest" description="Disordered" evidence="1">
    <location>
        <begin position="1"/>
        <end position="28"/>
    </location>
</feature>
<feature type="compositionally biased region" description="Basic and acidic residues" evidence="1">
    <location>
        <begin position="134"/>
        <end position="157"/>
    </location>
</feature>
<dbReference type="InterPro" id="IPR035445">
    <property type="entry name" value="GYF-like_dom_sf"/>
</dbReference>
<feature type="compositionally biased region" description="Basic and acidic residues" evidence="1">
    <location>
        <begin position="165"/>
        <end position="215"/>
    </location>
</feature>
<gene>
    <name evidence="3" type="ORF">QJS10_CPB04g00166</name>
</gene>
<dbReference type="Proteomes" id="UP001180020">
    <property type="component" value="Unassembled WGS sequence"/>
</dbReference>
<dbReference type="PROSITE" id="PS50829">
    <property type="entry name" value="GYF"/>
    <property type="match status" value="1"/>
</dbReference>
<sequence>MGERKLDLPDDLLSSKSPDEAWASKGNSEDKALMGFFDDSKDQGISENSIPLSPQWLYAKPSESKAGVLGAVGDVRAPNPSHGNFIDSVQKEGWRLDGNQERKEWRRSVPEIESGRRWREEERETGVLGRRDRRKEGDRESEYRKGDRRVDNRETGDSRVLPSADRWHDVSNRNSVHDSRRDSKWSSRWGPDDKEKDLRSEKRMDVEKEEAHNEKQTFASSNRPAPERESDSRDKWRPRHRQEVHSGGSTVYRAAPGFGLERGRGEGSNVGFAPGRGRSSSSGTSYVSRPSSAGPIGAAPADKNGSYSGKRGSSVNSFRYPRGKLLDIYRRSRIVPSFETIPVGFEELPPVTQLNSVEPFAFVIPDTEEEAVLEDIWKGKVTGSGVIYSSGGEKMGRAYDYDTGISDVPLSERKRSMLPSEDILETGDSTAGKFDRNANALITVLDSGDSTQDVSKTIDVDHTKELGKHDTISELKFGENQAVNDAGKEDFFGLSKNLKLRNMESSASFTAFEKLPDDSDMFGKQFIQEISNGDNQYPKSIDEMKSLEKGTLPEEMSLIYLDPQGDIQGPFLGLDIISWFEQGFFGMDLLVCLSDAPEGTPFQELGEVMPHLKRIRSHPGPIVVSGSDVESSNTGVAVASTTALNDQKWASPGFAGPADIIQPRIPQLEDPFDPHYGRLAHSDSHTSADILNPVRQGFHELVGQETQDPMFASRPGSGIGNHVEKSVGMPHDSFGSSVGHHQQFLSNEVGEISMHNGKVPADNSVHPLGLLWSELEGNHPKRPLSSNISAIPDQSHNIHPAMRRDASHFSHKQESYGALAESSVLGDAWPNSHRGNSLASSNAFQDAINAHHLALLEQESNHFNMTEQLLAQRLQKQQLQQANLLSPHQNMQMNGPVFEQLQNSQHHQAFNQPIPDVEHLLKLQLQQRQLELQQQQQQQQLHQQMQFQQQHQQQHSQVQQLLLEEMLHQHMRDPEFGRSHVDSFRNNLFDQVLSGQHQLHGLQQQSLHPMRNHDPSIEQLIQAKFGQALHQEHPNDLIDILHAKQRQVLPLDQHQQFLLGMQQEQHQARHLSMASRQQPGIEEERLHGGAWAVDETGQFIRTAPSPHTSHPSGLNQLEFYKRQQRPSYEQPSHLERSFSLQDQMQRGLYEQNSLPFERSLPMGVPGLNMDLADSLAAQFQGLNVQEHLGQMGPFPVSNRSHQPQVPPNQFAGSPFDAVDSRWSESNGPLSSSWDESHIHRLHMEAERQNRDLEMLNLNPGDPNTWASSGGGNDENSKRVLFDLLNQKLGHRSSQSLEAPPMLSYERKEPSWLFPDSAVNHSFNHLAEGTRVDESFMTLPHGRGRGQMGMEGQNSTGSNDMLPFRSNSLVGEEQFHRMVESSQPLFGDSNIVDNASLDMLRVNDGRNYMMPMSKGHMSSKSLSEALESGIEQSGMGVMEHGDIPVNALGGHASLGNPGGNSGFVNYEMGLDKVYGQEIGKDGITGILSKGLHNPVPKHPNASHVLSSRESLSDLASTPISRGKNTINAIPNEERRREPVQVLESPAPVKKDMRFRRTSSCSDAEATSEPSFMDMLKSTKKPLVPEPELLAEPSDGAQGSKSTKKKGKKGRQIDPALLGFKVHSNRILMGEIQRPDD</sequence>
<dbReference type="SUPFAM" id="SSF55277">
    <property type="entry name" value="GYF domain"/>
    <property type="match status" value="1"/>
</dbReference>
<organism evidence="3 4">
    <name type="scientific">Acorus calamus</name>
    <name type="common">Sweet flag</name>
    <dbReference type="NCBI Taxonomy" id="4465"/>
    <lineage>
        <taxon>Eukaryota</taxon>
        <taxon>Viridiplantae</taxon>
        <taxon>Streptophyta</taxon>
        <taxon>Embryophyta</taxon>
        <taxon>Tracheophyta</taxon>
        <taxon>Spermatophyta</taxon>
        <taxon>Magnoliopsida</taxon>
        <taxon>Liliopsida</taxon>
        <taxon>Acoraceae</taxon>
        <taxon>Acorus</taxon>
    </lineage>
</organism>
<dbReference type="Gene3D" id="3.30.1490.40">
    <property type="match status" value="1"/>
</dbReference>
<reference evidence="3" key="1">
    <citation type="journal article" date="2023" name="Nat. Commun.">
        <title>Diploid and tetraploid genomes of Acorus and the evolution of monocots.</title>
        <authorList>
            <person name="Ma L."/>
            <person name="Liu K.W."/>
            <person name="Li Z."/>
            <person name="Hsiao Y.Y."/>
            <person name="Qi Y."/>
            <person name="Fu T."/>
            <person name="Tang G.D."/>
            <person name="Zhang D."/>
            <person name="Sun W.H."/>
            <person name="Liu D.K."/>
            <person name="Li Y."/>
            <person name="Chen G.Z."/>
            <person name="Liu X.D."/>
            <person name="Liao X.Y."/>
            <person name="Jiang Y.T."/>
            <person name="Yu X."/>
            <person name="Hao Y."/>
            <person name="Huang J."/>
            <person name="Zhao X.W."/>
            <person name="Ke S."/>
            <person name="Chen Y.Y."/>
            <person name="Wu W.L."/>
            <person name="Hsu J.L."/>
            <person name="Lin Y.F."/>
            <person name="Huang M.D."/>
            <person name="Li C.Y."/>
            <person name="Huang L."/>
            <person name="Wang Z.W."/>
            <person name="Zhao X."/>
            <person name="Zhong W.Y."/>
            <person name="Peng D.H."/>
            <person name="Ahmad S."/>
            <person name="Lan S."/>
            <person name="Zhang J.S."/>
            <person name="Tsai W.C."/>
            <person name="Van de Peer Y."/>
            <person name="Liu Z.J."/>
        </authorList>
    </citation>
    <scope>NUCLEOTIDE SEQUENCE</scope>
    <source>
        <strain evidence="3">CP</strain>
    </source>
</reference>
<dbReference type="SMART" id="SM00444">
    <property type="entry name" value="GYF"/>
    <property type="match status" value="1"/>
</dbReference>
<feature type="compositionally biased region" description="Low complexity" evidence="1">
    <location>
        <begin position="275"/>
        <end position="301"/>
    </location>
</feature>
<evidence type="ECO:0000256" key="1">
    <source>
        <dbReference type="SAM" id="MobiDB-lite"/>
    </source>
</evidence>
<feature type="compositionally biased region" description="Basic and acidic residues" evidence="1">
    <location>
        <begin position="89"/>
        <end position="125"/>
    </location>
</feature>
<reference evidence="3" key="2">
    <citation type="submission" date="2023-06" db="EMBL/GenBank/DDBJ databases">
        <authorList>
            <person name="Ma L."/>
            <person name="Liu K.-W."/>
            <person name="Li Z."/>
            <person name="Hsiao Y.-Y."/>
            <person name="Qi Y."/>
            <person name="Fu T."/>
            <person name="Tang G."/>
            <person name="Zhang D."/>
            <person name="Sun W.-H."/>
            <person name="Liu D.-K."/>
            <person name="Li Y."/>
            <person name="Chen G.-Z."/>
            <person name="Liu X.-D."/>
            <person name="Liao X.-Y."/>
            <person name="Jiang Y.-T."/>
            <person name="Yu X."/>
            <person name="Hao Y."/>
            <person name="Huang J."/>
            <person name="Zhao X.-W."/>
            <person name="Ke S."/>
            <person name="Chen Y.-Y."/>
            <person name="Wu W.-L."/>
            <person name="Hsu J.-L."/>
            <person name="Lin Y.-F."/>
            <person name="Huang M.-D."/>
            <person name="Li C.-Y."/>
            <person name="Huang L."/>
            <person name="Wang Z.-W."/>
            <person name="Zhao X."/>
            <person name="Zhong W.-Y."/>
            <person name="Peng D.-H."/>
            <person name="Ahmad S."/>
            <person name="Lan S."/>
            <person name="Zhang J.-S."/>
            <person name="Tsai W.-C."/>
            <person name="Van De Peer Y."/>
            <person name="Liu Z.-J."/>
        </authorList>
    </citation>
    <scope>NUCLEOTIDE SEQUENCE</scope>
    <source>
        <strain evidence="3">CP</strain>
        <tissue evidence="3">Leaves</tissue>
    </source>
</reference>
<accession>A0AAV9F0Q8</accession>
<dbReference type="InterPro" id="IPR003169">
    <property type="entry name" value="GYF"/>
</dbReference>
<feature type="compositionally biased region" description="Basic and acidic residues" evidence="1">
    <location>
        <begin position="225"/>
        <end position="235"/>
    </location>
</feature>
<evidence type="ECO:0000313" key="4">
    <source>
        <dbReference type="Proteomes" id="UP001180020"/>
    </source>
</evidence>
<dbReference type="EMBL" id="JAUJYO010000004">
    <property type="protein sequence ID" value="KAK1318864.1"/>
    <property type="molecule type" value="Genomic_DNA"/>
</dbReference>